<dbReference type="InterPro" id="IPR036388">
    <property type="entry name" value="WH-like_DNA-bd_sf"/>
</dbReference>
<comment type="caution">
    <text evidence="7">The sequence shown here is derived from an EMBL/GenBank/DDBJ whole genome shotgun (WGS) entry which is preliminary data.</text>
</comment>
<protein>
    <recommendedName>
        <fullName evidence="9">OmpR/PhoB-type domain-containing protein</fullName>
    </recommendedName>
</protein>
<proteinExistence type="inferred from homology"/>
<dbReference type="CDD" id="cd15831">
    <property type="entry name" value="BTAD"/>
    <property type="match status" value="1"/>
</dbReference>
<dbReference type="SMART" id="SM00862">
    <property type="entry name" value="Trans_reg_C"/>
    <property type="match status" value="1"/>
</dbReference>
<dbReference type="InterPro" id="IPR011990">
    <property type="entry name" value="TPR-like_helical_dom_sf"/>
</dbReference>
<evidence type="ECO:0000313" key="8">
    <source>
        <dbReference type="Proteomes" id="UP000176101"/>
    </source>
</evidence>
<dbReference type="Gene3D" id="1.10.10.10">
    <property type="entry name" value="Winged helix-like DNA-binding domain superfamily/Winged helix DNA-binding domain"/>
    <property type="match status" value="1"/>
</dbReference>
<accession>A0A1E7KEY2</accession>
<dbReference type="Proteomes" id="UP000176101">
    <property type="component" value="Unassembled WGS sequence"/>
</dbReference>
<dbReference type="SUPFAM" id="SSF52540">
    <property type="entry name" value="P-loop containing nucleoside triphosphate hydrolases"/>
    <property type="match status" value="1"/>
</dbReference>
<dbReference type="SUPFAM" id="SSF48452">
    <property type="entry name" value="TPR-like"/>
    <property type="match status" value="2"/>
</dbReference>
<evidence type="ECO:0000259" key="5">
    <source>
        <dbReference type="SMART" id="SM00862"/>
    </source>
</evidence>
<evidence type="ECO:0000256" key="1">
    <source>
        <dbReference type="ARBA" id="ARBA00005820"/>
    </source>
</evidence>
<dbReference type="Pfam" id="PF03704">
    <property type="entry name" value="BTAD"/>
    <property type="match status" value="1"/>
</dbReference>
<feature type="compositionally biased region" description="Basic and acidic residues" evidence="4">
    <location>
        <begin position="310"/>
        <end position="319"/>
    </location>
</feature>
<dbReference type="GO" id="GO:0006355">
    <property type="term" value="P:regulation of DNA-templated transcription"/>
    <property type="evidence" value="ECO:0007669"/>
    <property type="project" value="InterPro"/>
</dbReference>
<feature type="region of interest" description="Disordered" evidence="4">
    <location>
        <begin position="357"/>
        <end position="393"/>
    </location>
</feature>
<dbReference type="EMBL" id="LJGU01000130">
    <property type="protein sequence ID" value="OEV02479.1"/>
    <property type="molecule type" value="Genomic_DNA"/>
</dbReference>
<dbReference type="STRING" id="1075402.AN216_16455"/>
<dbReference type="RefSeq" id="WP_070197436.1">
    <property type="nucleotide sequence ID" value="NZ_LJGU01000130.1"/>
</dbReference>
<keyword evidence="2" id="KW-0902">Two-component regulatory system</keyword>
<feature type="domain" description="Bacterial transcriptional activator" evidence="6">
    <location>
        <begin position="99"/>
        <end position="242"/>
    </location>
</feature>
<feature type="region of interest" description="Disordered" evidence="4">
    <location>
        <begin position="243"/>
        <end position="328"/>
    </location>
</feature>
<keyword evidence="8" id="KW-1185">Reference proteome</keyword>
<dbReference type="GO" id="GO:0000160">
    <property type="term" value="P:phosphorelay signal transduction system"/>
    <property type="evidence" value="ECO:0007669"/>
    <property type="project" value="UniProtKB-KW"/>
</dbReference>
<dbReference type="InterPro" id="IPR016032">
    <property type="entry name" value="Sig_transdc_resp-reg_C-effctor"/>
</dbReference>
<comment type="similarity">
    <text evidence="1">Belongs to the AfsR/DnrI/RedD regulatory family.</text>
</comment>
<evidence type="ECO:0000256" key="2">
    <source>
        <dbReference type="ARBA" id="ARBA00023012"/>
    </source>
</evidence>
<organism evidence="7 8">
    <name type="scientific">Streptomyces oceani</name>
    <dbReference type="NCBI Taxonomy" id="1075402"/>
    <lineage>
        <taxon>Bacteria</taxon>
        <taxon>Bacillati</taxon>
        <taxon>Actinomycetota</taxon>
        <taxon>Actinomycetes</taxon>
        <taxon>Kitasatosporales</taxon>
        <taxon>Streptomycetaceae</taxon>
        <taxon>Streptomyces</taxon>
    </lineage>
</organism>
<dbReference type="Pfam" id="PF25872">
    <property type="entry name" value="HTH_77"/>
    <property type="match status" value="1"/>
</dbReference>
<dbReference type="InterPro" id="IPR058852">
    <property type="entry name" value="HTH_77"/>
</dbReference>
<dbReference type="Gene3D" id="1.25.40.10">
    <property type="entry name" value="Tetratricopeptide repeat domain"/>
    <property type="match status" value="2"/>
</dbReference>
<feature type="compositionally biased region" description="Basic and acidic residues" evidence="4">
    <location>
        <begin position="264"/>
        <end position="279"/>
    </location>
</feature>
<keyword evidence="3" id="KW-0238">DNA-binding</keyword>
<dbReference type="PATRIC" id="fig|1075402.3.peg.2228"/>
<evidence type="ECO:0000256" key="3">
    <source>
        <dbReference type="ARBA" id="ARBA00023125"/>
    </source>
</evidence>
<name>A0A1E7KEY2_9ACTN</name>
<dbReference type="InterPro" id="IPR005158">
    <property type="entry name" value="BTAD"/>
</dbReference>
<feature type="domain" description="OmpR/PhoB-type" evidence="5">
    <location>
        <begin position="18"/>
        <end position="92"/>
    </location>
</feature>
<feature type="compositionally biased region" description="Low complexity" evidence="4">
    <location>
        <begin position="245"/>
        <end position="261"/>
    </location>
</feature>
<dbReference type="PANTHER" id="PTHR47691">
    <property type="entry name" value="REGULATOR-RELATED"/>
    <property type="match status" value="1"/>
</dbReference>
<evidence type="ECO:0000256" key="4">
    <source>
        <dbReference type="SAM" id="MobiDB-lite"/>
    </source>
</evidence>
<dbReference type="AlphaFoldDB" id="A0A1E7KEY2"/>
<dbReference type="InterPro" id="IPR027417">
    <property type="entry name" value="P-loop_NTPase"/>
</dbReference>
<dbReference type="PANTHER" id="PTHR47691:SF3">
    <property type="entry name" value="HTH-TYPE TRANSCRIPTIONAL REGULATOR RV0890C-RELATED"/>
    <property type="match status" value="1"/>
</dbReference>
<dbReference type="SUPFAM" id="SSF46894">
    <property type="entry name" value="C-terminal effector domain of the bipartite response regulators"/>
    <property type="match status" value="1"/>
</dbReference>
<dbReference type="Gene3D" id="3.40.50.300">
    <property type="entry name" value="P-loop containing nucleotide triphosphate hydrolases"/>
    <property type="match status" value="1"/>
</dbReference>
<reference evidence="7 8" key="1">
    <citation type="journal article" date="2016" name="Front. Microbiol.">
        <title>Comparative Genomics Analysis of Streptomyces Species Reveals Their Adaptation to the Marine Environment and Their Diversity at the Genomic Level.</title>
        <authorList>
            <person name="Tian X."/>
            <person name="Zhang Z."/>
            <person name="Yang T."/>
            <person name="Chen M."/>
            <person name="Li J."/>
            <person name="Chen F."/>
            <person name="Yang J."/>
            <person name="Li W."/>
            <person name="Zhang B."/>
            <person name="Zhang Z."/>
            <person name="Wu J."/>
            <person name="Zhang C."/>
            <person name="Long L."/>
            <person name="Xiao J."/>
        </authorList>
    </citation>
    <scope>NUCLEOTIDE SEQUENCE [LARGE SCALE GENOMIC DNA]</scope>
    <source>
        <strain evidence="7 8">SCSIO 02100</strain>
    </source>
</reference>
<dbReference type="GO" id="GO:0003677">
    <property type="term" value="F:DNA binding"/>
    <property type="evidence" value="ECO:0007669"/>
    <property type="project" value="UniProtKB-KW"/>
</dbReference>
<evidence type="ECO:0008006" key="9">
    <source>
        <dbReference type="Google" id="ProtNLM"/>
    </source>
</evidence>
<dbReference type="SMART" id="SM01043">
    <property type="entry name" value="BTAD"/>
    <property type="match status" value="1"/>
</dbReference>
<sequence length="1189" mass="127801">MRYRYRLFGTTQALRPDGTAVPLGGPRLRALLTVLALAGGDPVRTDALVRDVWASDEEEPGDPPAAVQALVGRLRRVLGREVIASDAAGYRLAADRDAIDLFRFERLADDGARALAGGEPDRAAELLEEALGLWREPVLADLPGGGGRLAVRARDRWLAADRSRLAADCARGLAEAALPELRAYAAAYPLDETLHALHLRALRDTGRRAEALGAYAGVRSVLADRLGTEPGAELRALHAELLGTGDSPVSGDPDVSGDSSPEVGQERTAGERVAEERAPEPCAASRAHVPGGPVPPGRAPAPRLEPLSQDGHRRSEQRRGPAGGLRPRLTSFVGREADLAAIRADMAAARLVTLLGPGGAGKTRLSQEAADSLATRRADGEQSGTGQPPAAWPDGVWLAELAPVRDSESIAETVLAALGGRETWPPGGTSEAGLSGATGTGAPDPLTQLTQRCAGRRLLLLLDNCEHVLDAVANLVETLLVECPGITVLATSREPLGVPGEAVRPVEPLPDPVALRLLADRGAAARAGFRVADDPDACAEICRRLDGLPLAIELAAARLRALTPRQLADRLDDRFRLLTGGSRTVLPRQQTLRAVVDWSWELLDATERAVLRRLSVFSGGCELEQAELVCADDGLDESGDGGIEQRDVPALLGALVDKSLVLANPLPAGGMRYHLLETVGEYARERLVAAGDKQVTERRHLVAYRELARTTDPLLRGPRQRELLARLERDHDNIRTALRRSVVAGDEDEALCLVLSTHWFCELRGYRTDSAAWAKAAAALGPNPFQRPIRPAPSLRQRCTAIPPPMTPECLWEARREVWIIQFAAVLPDRAGIDSTQTRDQLRALSESYRPGQPQVCRPPAASWFFSMVLLGDHQRLDEVLAASVRGCRESGDTWELAMLLQLRGKMLNDHPDALAQSARDAEESLELFTGLGDQWGVAEALTGRGKTRERRGDLAGAAADYREAAVIAEELGAQSHVPMLRARLAGVLLESEDASIGEEGEDGERMLFEAIEMGERSGGELGHFERVGLAIRLGRSGRLDEARRQLDALREHSRETAPSFILGMIDGMDGWMEVRAENPRRALVKLRSAIARTRDDPLTQIVAPHLTAWWLASVAEALATVGRTETAARLLGAYDTHGTGAGTVPVVARESRSRAERSVRAALGDAHYQRLYDEGGGLSLTDATALAD</sequence>
<evidence type="ECO:0000313" key="7">
    <source>
        <dbReference type="EMBL" id="OEV02479.1"/>
    </source>
</evidence>
<evidence type="ECO:0000259" key="6">
    <source>
        <dbReference type="SMART" id="SM01043"/>
    </source>
</evidence>
<gene>
    <name evidence="7" type="ORF">AN216_16455</name>
</gene>
<dbReference type="InterPro" id="IPR001867">
    <property type="entry name" value="OmpR/PhoB-type_DNA-bd"/>
</dbReference>
<feature type="region of interest" description="Disordered" evidence="4">
    <location>
        <begin position="420"/>
        <end position="442"/>
    </location>
</feature>